<dbReference type="AlphaFoldDB" id="A0A7W9KGV9"/>
<comment type="caution">
    <text evidence="2">The sequence shown here is derived from an EMBL/GenBank/DDBJ whole genome shotgun (WGS) entry which is preliminary data.</text>
</comment>
<dbReference type="RefSeq" id="WP_184862810.1">
    <property type="nucleotide sequence ID" value="NZ_BAAAWY010000003.1"/>
</dbReference>
<proteinExistence type="predicted"/>
<evidence type="ECO:0000313" key="3">
    <source>
        <dbReference type="Proteomes" id="UP000585638"/>
    </source>
</evidence>
<sequence length="174" mass="17316">MRRSLLLTLVAAGVALAAAGCGGAAGGTAAPATDTGSATTTSAAASTAPSFDPCAVLPADGLAKLGISGQAKIDPDSGACQWLGTFDVSTHVLPYPLGQRPKKDNPTITQLTVGSHKAELWRSNTAGWCSVEVALGAAQSFDITVVAADSKSMDTACSSVQDLATAAEPKLPTS</sequence>
<feature type="chain" id="PRO_5039709190" description="DUF3558 domain-containing protein" evidence="1">
    <location>
        <begin position="18"/>
        <end position="174"/>
    </location>
</feature>
<dbReference type="InterPro" id="IPR024520">
    <property type="entry name" value="DUF3558"/>
</dbReference>
<dbReference type="Proteomes" id="UP000585638">
    <property type="component" value="Unassembled WGS sequence"/>
</dbReference>
<evidence type="ECO:0000256" key="1">
    <source>
        <dbReference type="SAM" id="SignalP"/>
    </source>
</evidence>
<dbReference type="PROSITE" id="PS51257">
    <property type="entry name" value="PROKAR_LIPOPROTEIN"/>
    <property type="match status" value="1"/>
</dbReference>
<gene>
    <name evidence="2" type="ORF">BJ998_003406</name>
</gene>
<dbReference type="EMBL" id="JACHIR010000001">
    <property type="protein sequence ID" value="MBB5892210.1"/>
    <property type="molecule type" value="Genomic_DNA"/>
</dbReference>
<name>A0A7W9KGV9_9PSEU</name>
<reference evidence="2 3" key="1">
    <citation type="submission" date="2020-08" db="EMBL/GenBank/DDBJ databases">
        <title>Sequencing the genomes of 1000 actinobacteria strains.</title>
        <authorList>
            <person name="Klenk H.-P."/>
        </authorList>
    </citation>
    <scope>NUCLEOTIDE SEQUENCE [LARGE SCALE GENOMIC DNA]</scope>
    <source>
        <strain evidence="2 3">DSM 43851</strain>
    </source>
</reference>
<feature type="signal peptide" evidence="1">
    <location>
        <begin position="1"/>
        <end position="17"/>
    </location>
</feature>
<keyword evidence="1" id="KW-0732">Signal</keyword>
<evidence type="ECO:0008006" key="4">
    <source>
        <dbReference type="Google" id="ProtNLM"/>
    </source>
</evidence>
<protein>
    <recommendedName>
        <fullName evidence="4">DUF3558 domain-containing protein</fullName>
    </recommendedName>
</protein>
<dbReference type="Pfam" id="PF12079">
    <property type="entry name" value="DUF3558"/>
    <property type="match status" value="1"/>
</dbReference>
<evidence type="ECO:0000313" key="2">
    <source>
        <dbReference type="EMBL" id="MBB5892210.1"/>
    </source>
</evidence>
<accession>A0A7W9KGV9</accession>
<organism evidence="2 3">
    <name type="scientific">Kutzneria kofuensis</name>
    <dbReference type="NCBI Taxonomy" id="103725"/>
    <lineage>
        <taxon>Bacteria</taxon>
        <taxon>Bacillati</taxon>
        <taxon>Actinomycetota</taxon>
        <taxon>Actinomycetes</taxon>
        <taxon>Pseudonocardiales</taxon>
        <taxon>Pseudonocardiaceae</taxon>
        <taxon>Kutzneria</taxon>
    </lineage>
</organism>
<keyword evidence="3" id="KW-1185">Reference proteome</keyword>